<accession>A0A811PD74</accession>
<dbReference type="PANTHER" id="PTHR34145:SF65">
    <property type="entry name" value="FBD DOMAIN-CONTAINING PROTEIN"/>
    <property type="match status" value="1"/>
</dbReference>
<reference evidence="3" key="1">
    <citation type="submission" date="2020-10" db="EMBL/GenBank/DDBJ databases">
        <authorList>
            <person name="Han B."/>
            <person name="Lu T."/>
            <person name="Zhao Q."/>
            <person name="Huang X."/>
            <person name="Zhao Y."/>
        </authorList>
    </citation>
    <scope>NUCLEOTIDE SEQUENCE</scope>
</reference>
<dbReference type="InterPro" id="IPR053781">
    <property type="entry name" value="F-box_AtFBL13-like"/>
</dbReference>
<evidence type="ECO:0000313" key="3">
    <source>
        <dbReference type="EMBL" id="CAD6239080.1"/>
    </source>
</evidence>
<evidence type="ECO:0000259" key="2">
    <source>
        <dbReference type="PROSITE" id="PS50181"/>
    </source>
</evidence>
<protein>
    <recommendedName>
        <fullName evidence="2">F-box domain-containing protein</fullName>
    </recommendedName>
</protein>
<dbReference type="AlphaFoldDB" id="A0A811PD74"/>
<dbReference type="SUPFAM" id="SSF81383">
    <property type="entry name" value="F-box domain"/>
    <property type="match status" value="1"/>
</dbReference>
<dbReference type="Proteomes" id="UP000604825">
    <property type="component" value="Unassembled WGS sequence"/>
</dbReference>
<comment type="caution">
    <text evidence="3">The sequence shown here is derived from an EMBL/GenBank/DDBJ whole genome shotgun (WGS) entry which is preliminary data.</text>
</comment>
<feature type="region of interest" description="Disordered" evidence="1">
    <location>
        <begin position="1"/>
        <end position="22"/>
    </location>
</feature>
<dbReference type="InterPro" id="IPR053772">
    <property type="entry name" value="At1g61320/At1g61330-like"/>
</dbReference>
<dbReference type="Pfam" id="PF23622">
    <property type="entry name" value="LRR_At1g61320_AtMIF1"/>
    <property type="match status" value="1"/>
</dbReference>
<dbReference type="PANTHER" id="PTHR34145">
    <property type="entry name" value="OS02G0105600 PROTEIN"/>
    <property type="match status" value="1"/>
</dbReference>
<evidence type="ECO:0000313" key="4">
    <source>
        <dbReference type="Proteomes" id="UP000604825"/>
    </source>
</evidence>
<dbReference type="Pfam" id="PF00646">
    <property type="entry name" value="F-box"/>
    <property type="match status" value="1"/>
</dbReference>
<gene>
    <name evidence="3" type="ORF">NCGR_LOCUS26114</name>
</gene>
<feature type="compositionally biased region" description="Basic residues" evidence="1">
    <location>
        <begin position="1"/>
        <end position="11"/>
    </location>
</feature>
<dbReference type="EMBL" id="CAJGYO010000006">
    <property type="protein sequence ID" value="CAD6239080.1"/>
    <property type="molecule type" value="Genomic_DNA"/>
</dbReference>
<dbReference type="Gene3D" id="1.20.1280.50">
    <property type="match status" value="1"/>
</dbReference>
<dbReference type="OrthoDB" id="673865at2759"/>
<dbReference type="SUPFAM" id="SSF52047">
    <property type="entry name" value="RNI-like"/>
    <property type="match status" value="1"/>
</dbReference>
<dbReference type="CDD" id="cd22160">
    <property type="entry name" value="F-box_AtFBL13-like"/>
    <property type="match status" value="1"/>
</dbReference>
<dbReference type="PROSITE" id="PS50181">
    <property type="entry name" value="FBOX"/>
    <property type="match status" value="1"/>
</dbReference>
<name>A0A811PD74_9POAL</name>
<keyword evidence="4" id="KW-1185">Reference proteome</keyword>
<dbReference type="InterPro" id="IPR055357">
    <property type="entry name" value="LRR_At1g61320_AtMIF1"/>
</dbReference>
<organism evidence="3 4">
    <name type="scientific">Miscanthus lutarioriparius</name>
    <dbReference type="NCBI Taxonomy" id="422564"/>
    <lineage>
        <taxon>Eukaryota</taxon>
        <taxon>Viridiplantae</taxon>
        <taxon>Streptophyta</taxon>
        <taxon>Embryophyta</taxon>
        <taxon>Tracheophyta</taxon>
        <taxon>Spermatophyta</taxon>
        <taxon>Magnoliopsida</taxon>
        <taxon>Liliopsida</taxon>
        <taxon>Poales</taxon>
        <taxon>Poaceae</taxon>
        <taxon>PACMAD clade</taxon>
        <taxon>Panicoideae</taxon>
        <taxon>Andropogonodae</taxon>
        <taxon>Andropogoneae</taxon>
        <taxon>Saccharinae</taxon>
        <taxon>Miscanthus</taxon>
    </lineage>
</organism>
<proteinExistence type="predicted"/>
<dbReference type="Gene3D" id="3.80.10.10">
    <property type="entry name" value="Ribonuclease Inhibitor"/>
    <property type="match status" value="1"/>
</dbReference>
<feature type="domain" description="F-box" evidence="2">
    <location>
        <begin position="22"/>
        <end position="55"/>
    </location>
</feature>
<feature type="compositionally biased region" description="Basic and acidic residues" evidence="1">
    <location>
        <begin position="12"/>
        <end position="22"/>
    </location>
</feature>
<dbReference type="InterPro" id="IPR001810">
    <property type="entry name" value="F-box_dom"/>
</dbReference>
<dbReference type="InterPro" id="IPR032675">
    <property type="entry name" value="LRR_dom_sf"/>
</dbReference>
<evidence type="ECO:0000256" key="1">
    <source>
        <dbReference type="SAM" id="MobiDB-lite"/>
    </source>
</evidence>
<dbReference type="InterPro" id="IPR036047">
    <property type="entry name" value="F-box-like_dom_sf"/>
</dbReference>
<sequence>MEMQSRHRSKRGAIEVHEQEGEDRLSRLPDDILHSILRRLPLKHAARTSALSRRWARTWLRALASSRVLDFTDRDFARGQASARAAAATVSCCLRLHAEHGAPLDVFRVALTSPAPGSASAFEWDVVGWVASGVARGAREVEVYLTPPPTKGDADDGIAAFVELPGYLFVATNSLARLALGGFSLRAVPAALTGLAGLRSLSLSHADVTGEAVRGVVSSCRALELLSLSSYSLLKSIRIASETLRVLEIVRCPAVRVNAPALESFAFHGDTVYSSDYDDLFCRRPGLHAGSAGRDREYAYSNFLSCVAHARALTLCSVGLLHLWAQLGYDECVDIDMTNIPELQLLLSSEGEDDDLYSFASFFQINPLPLLDRLFVNLPSHTTDASDAAAALAGEVVDDSRMMIQHFDFVLDHLSFIKLVNFRGTRFELQLLAFLLSSAPALEQLVLVTVGEEGGALGDEHVIRGWVSEMPKASPEAQLTVCRSSEDRSQNPVHTRFYHELEE</sequence>